<evidence type="ECO:0000256" key="1">
    <source>
        <dbReference type="ARBA" id="ARBA00010043"/>
    </source>
</evidence>
<reference evidence="8" key="1">
    <citation type="journal article" date="2021" name="Genome Biol. Evol.">
        <title>A High-Quality Reference Genome for a Parasitic Bivalve with Doubly Uniparental Inheritance (Bivalvia: Unionida).</title>
        <authorList>
            <person name="Smith C.H."/>
        </authorList>
    </citation>
    <scope>NUCLEOTIDE SEQUENCE</scope>
    <source>
        <strain evidence="8">CHS0354</strain>
    </source>
</reference>
<protein>
    <recommendedName>
        <fullName evidence="7">C3H1-type domain-containing protein</fullName>
    </recommendedName>
</protein>
<dbReference type="SMART" id="SM00356">
    <property type="entry name" value="ZnF_C3H1"/>
    <property type="match status" value="2"/>
</dbReference>
<dbReference type="Gene3D" id="4.10.1000.10">
    <property type="entry name" value="Zinc finger, CCCH-type"/>
    <property type="match status" value="1"/>
</dbReference>
<dbReference type="AlphaFoldDB" id="A0AAE0S899"/>
<dbReference type="PANTHER" id="PTHR12681">
    <property type="entry name" value="ZINC FINGER-CONTAINING PROTEIN P48ZNF"/>
    <property type="match status" value="1"/>
</dbReference>
<comment type="similarity">
    <text evidence="1">Belongs to the ZC3H15/TMA46 family.</text>
</comment>
<keyword evidence="4 5" id="KW-0862">Zinc</keyword>
<accession>A0AAE0S899</accession>
<dbReference type="InterPro" id="IPR000571">
    <property type="entry name" value="Znf_CCCH"/>
</dbReference>
<keyword evidence="3 5" id="KW-0863">Zinc-finger</keyword>
<evidence type="ECO:0000256" key="5">
    <source>
        <dbReference type="PROSITE-ProRule" id="PRU00723"/>
    </source>
</evidence>
<feature type="domain" description="C3H1-type" evidence="7">
    <location>
        <begin position="91"/>
        <end position="118"/>
    </location>
</feature>
<dbReference type="Gene3D" id="6.20.400.10">
    <property type="match status" value="1"/>
</dbReference>
<feature type="zinc finger region" description="C3H1-type" evidence="5">
    <location>
        <begin position="91"/>
        <end position="118"/>
    </location>
</feature>
<evidence type="ECO:0000256" key="6">
    <source>
        <dbReference type="SAM" id="MobiDB-lite"/>
    </source>
</evidence>
<dbReference type="GO" id="GO:0002181">
    <property type="term" value="P:cytoplasmic translation"/>
    <property type="evidence" value="ECO:0007669"/>
    <property type="project" value="TreeGrafter"/>
</dbReference>
<dbReference type="Pfam" id="PF16543">
    <property type="entry name" value="DFRP_C"/>
    <property type="match status" value="1"/>
</dbReference>
<evidence type="ECO:0000256" key="4">
    <source>
        <dbReference type="ARBA" id="ARBA00022833"/>
    </source>
</evidence>
<comment type="caution">
    <text evidence="8">The sequence shown here is derived from an EMBL/GenBank/DDBJ whole genome shotgun (WGS) entry which is preliminary data.</text>
</comment>
<feature type="region of interest" description="Disordered" evidence="6">
    <location>
        <begin position="1"/>
        <end position="21"/>
    </location>
</feature>
<feature type="region of interest" description="Disordered" evidence="6">
    <location>
        <begin position="416"/>
        <end position="435"/>
    </location>
</feature>
<keyword evidence="9" id="KW-1185">Reference proteome</keyword>
<reference evidence="8" key="3">
    <citation type="submission" date="2023-05" db="EMBL/GenBank/DDBJ databases">
        <authorList>
            <person name="Smith C.H."/>
        </authorList>
    </citation>
    <scope>NUCLEOTIDE SEQUENCE</scope>
    <source>
        <strain evidence="8">CHS0354</strain>
        <tissue evidence="8">Mantle</tissue>
    </source>
</reference>
<dbReference type="GO" id="GO:0008270">
    <property type="term" value="F:zinc ion binding"/>
    <property type="evidence" value="ECO:0007669"/>
    <property type="project" value="UniProtKB-KW"/>
</dbReference>
<feature type="zinc finger region" description="C3H1-type" evidence="5">
    <location>
        <begin position="166"/>
        <end position="204"/>
    </location>
</feature>
<dbReference type="InterPro" id="IPR032378">
    <property type="entry name" value="ZC3H15/TMA46_C"/>
</dbReference>
<dbReference type="SUPFAM" id="SSF90229">
    <property type="entry name" value="CCCH zinc finger"/>
    <property type="match status" value="1"/>
</dbReference>
<dbReference type="PROSITE" id="PS50103">
    <property type="entry name" value="ZF_C3H1"/>
    <property type="match status" value="2"/>
</dbReference>
<feature type="region of interest" description="Disordered" evidence="6">
    <location>
        <begin position="334"/>
        <end position="389"/>
    </location>
</feature>
<evidence type="ECO:0000313" key="8">
    <source>
        <dbReference type="EMBL" id="KAK3587034.1"/>
    </source>
</evidence>
<dbReference type="InterPro" id="IPR036855">
    <property type="entry name" value="Znf_CCCH_sf"/>
</dbReference>
<feature type="compositionally biased region" description="Basic and acidic residues" evidence="6">
    <location>
        <begin position="257"/>
        <end position="275"/>
    </location>
</feature>
<organism evidence="8 9">
    <name type="scientific">Potamilus streckersoni</name>
    <dbReference type="NCBI Taxonomy" id="2493646"/>
    <lineage>
        <taxon>Eukaryota</taxon>
        <taxon>Metazoa</taxon>
        <taxon>Spiralia</taxon>
        <taxon>Lophotrochozoa</taxon>
        <taxon>Mollusca</taxon>
        <taxon>Bivalvia</taxon>
        <taxon>Autobranchia</taxon>
        <taxon>Heteroconchia</taxon>
        <taxon>Palaeoheterodonta</taxon>
        <taxon>Unionida</taxon>
        <taxon>Unionoidea</taxon>
        <taxon>Unionidae</taxon>
        <taxon>Ambleminae</taxon>
        <taxon>Lampsilini</taxon>
        <taxon>Potamilus</taxon>
    </lineage>
</organism>
<name>A0AAE0S899_9BIVA</name>
<dbReference type="PANTHER" id="PTHR12681:SF0">
    <property type="entry name" value="ZINC FINGER CCCH DOMAIN-CONTAINING PROTEIN 15"/>
    <property type="match status" value="1"/>
</dbReference>
<evidence type="ECO:0000256" key="2">
    <source>
        <dbReference type="ARBA" id="ARBA00022723"/>
    </source>
</evidence>
<evidence type="ECO:0000313" key="9">
    <source>
        <dbReference type="Proteomes" id="UP001195483"/>
    </source>
</evidence>
<proteinExistence type="inferred from homology"/>
<sequence length="435" mass="49426">MPPKKNEPSKKTEQKKKEKVIEDKTFGLKNKKGAKQQKFIKTVTQQVKFGNVKSSKLKEVDDKDKTKKKKEQEELNSLFKPVTQTVSKGVDPKSVVCAFFKQGQCSKGAKCKFSHDLNLTRKGEKKNIYEDMRDDENEDDNIKNWDEAKLEDVINKKHGEEEQKKPKTAIICKYFLEAVETQKYGWFWTCPNGGDTCMYRHALPPGFVLKKDQKKEDKGDELSLEELIEKERAALGVNTTKVTLETFLTWKDKKRKDKEEKQRAEQDKKKNDFKSGRMLGISGRELFEFNPDFVADDDEEATDETIEREDDEDESNVVELDLNKLLNLARECDGTGTVSTSNVRIGETSTLEPTYGKPVENNYNEGEESNKLSEAAGGSGDNDEAQKDTYEAIAVAMSATLNGDMTADMPIDEDLFAGEDLDQVEEDLETLELED</sequence>
<dbReference type="Pfam" id="PF00642">
    <property type="entry name" value="zf-CCCH"/>
    <property type="match status" value="1"/>
</dbReference>
<dbReference type="Proteomes" id="UP001195483">
    <property type="component" value="Unassembled WGS sequence"/>
</dbReference>
<keyword evidence="2 5" id="KW-0479">Metal-binding</keyword>
<feature type="region of interest" description="Disordered" evidence="6">
    <location>
        <begin position="255"/>
        <end position="276"/>
    </location>
</feature>
<feature type="compositionally biased region" description="Acidic residues" evidence="6">
    <location>
        <begin position="294"/>
        <end position="316"/>
    </location>
</feature>
<gene>
    <name evidence="8" type="ORF">CHS0354_008056</name>
</gene>
<feature type="domain" description="C3H1-type" evidence="7">
    <location>
        <begin position="166"/>
        <end position="204"/>
    </location>
</feature>
<reference evidence="8" key="2">
    <citation type="journal article" date="2021" name="Genome Biol. Evol.">
        <title>Developing a high-quality reference genome for a parasitic bivalve with doubly uniparental inheritance (Bivalvia: Unionida).</title>
        <authorList>
            <person name="Smith C.H."/>
        </authorList>
    </citation>
    <scope>NUCLEOTIDE SEQUENCE</scope>
    <source>
        <strain evidence="8">CHS0354</strain>
        <tissue evidence="8">Mantle</tissue>
    </source>
</reference>
<evidence type="ECO:0000256" key="3">
    <source>
        <dbReference type="ARBA" id="ARBA00022771"/>
    </source>
</evidence>
<dbReference type="EMBL" id="JAEAOA010000545">
    <property type="protein sequence ID" value="KAK3587034.1"/>
    <property type="molecule type" value="Genomic_DNA"/>
</dbReference>
<dbReference type="GO" id="GO:0003729">
    <property type="term" value="F:mRNA binding"/>
    <property type="evidence" value="ECO:0007669"/>
    <property type="project" value="TreeGrafter"/>
</dbReference>
<feature type="region of interest" description="Disordered" evidence="6">
    <location>
        <begin position="291"/>
        <end position="317"/>
    </location>
</feature>
<dbReference type="GO" id="GO:0005829">
    <property type="term" value="C:cytosol"/>
    <property type="evidence" value="ECO:0007669"/>
    <property type="project" value="TreeGrafter"/>
</dbReference>
<feature type="compositionally biased region" description="Polar residues" evidence="6">
    <location>
        <begin position="336"/>
        <end position="352"/>
    </location>
</feature>
<evidence type="ECO:0000259" key="7">
    <source>
        <dbReference type="PROSITE" id="PS50103"/>
    </source>
</evidence>